<evidence type="ECO:0000256" key="2">
    <source>
        <dbReference type="ARBA" id="ARBA00010550"/>
    </source>
</evidence>
<dbReference type="GO" id="GO:0016887">
    <property type="term" value="F:ATP hydrolysis activity"/>
    <property type="evidence" value="ECO:0007669"/>
    <property type="project" value="InterPro"/>
</dbReference>
<dbReference type="GO" id="GO:0004176">
    <property type="term" value="F:ATP-dependent peptidase activity"/>
    <property type="evidence" value="ECO:0007669"/>
    <property type="project" value="InterPro"/>
</dbReference>
<accession>A0A383VS63</accession>
<dbReference type="GO" id="GO:0004222">
    <property type="term" value="F:metalloendopeptidase activity"/>
    <property type="evidence" value="ECO:0007669"/>
    <property type="project" value="InterPro"/>
</dbReference>
<comment type="similarity">
    <text evidence="1">In the C-terminal section; belongs to the peptidase M41 family.</text>
</comment>
<dbReference type="Gene3D" id="1.20.58.760">
    <property type="entry name" value="Peptidase M41"/>
    <property type="match status" value="1"/>
</dbReference>
<gene>
    <name evidence="7" type="ORF">BQ4739_LOCUS7966</name>
</gene>
<sequence length="1222" mass="132462">MQLGQRAALPGCRKAYISSSSLPGSCRIPLGLCSLPQQRAAAKSQITGVQQNSSRAPLSRPHVRLYATNDSQQSSSEGPQQQPEQQQQPLEQQQERWQQHAEQAQQQQQQQQASSRGLLQFASRMLGSLALLAVAAGVSARPSYAAPLSSDRVTTQVQQRSSGSSSSSRGSNSSSSSSWRLSGIGDVADADTATAPSKQQVDAAIRSSPELQKLIAARKRAWYDSRPHLAGSGVYEAALHGRLGVPLDFEALNTSMVYAPGDVQESGVYEAALHSRLGVPLDFDALNTSMVYAPGDVQESGVYEAVLHGRLGVPLDFEALNTSMVYAPGDVQERKDRGQIYTFLNAMLNQYDNEDFDLGIKQFMIEQAIQQEMEDGLDKKGDAKDFEEKLAEQLFADEGDGEKIQVRSSDIGTDAFTTEKMEEAAMVVGPQASLRTAWRVQEHLQELSYTQLWTLVGEGHVDALRLYGPEQSAAIVTLKASAPGGARQCKVVLAPDPDLAEHLLLHGVMLTHTSYEGDRLQRAFLIQIARYTMPFVAISAIFWLLHTWILDPVPNKFRRREFIRYRREILHVGTKLNFRSPARQVFIDTSGPEFIGWDDINGIDEVKAEIEEIIDYLKNPALLRLRGVSRIGGVLLAGAPGTGKTLLAKAIAAESGVKMFTCSGTDFYDVYTGVGARRIRETFEMLRNFAPAVLFVDEFDALGAARGAAAAGDESASIINELLVQFDALGAARGAAAAGDESASIINELLVQMDGFEDNRGLVVLGATNRPGAIDAALIRPGRFDRIIYMPLPDAEGRAEILQVHARNKSVDPTINWQEVARAMSGFTGADCMGLMARAARMAARQGREAISEEDIYAAMENKAMEAFQELSGAPQPGYSGLPDPIPASLRKSIAVYEAGKALVAYITPEYDEIARVSICPYNMITGYTLFVEDEAARANALLSRGDMEGVMVVHLAGRAAEKMVMGEAEMTGLCAPDLFHANMVAREMVLSAGMGRKIGPMDLMSLHPKASEDSSGDLLRTLEPKDASEEEFYYHASDMPTEMARVALSDVLELLEAAEAKAAYGLAINWKPLQALVDALLQRGVLQGKEVAHILETNGVIHFPDPYTVGFGWEDDGSLLYPFKPRPEGPNSPGGGSSSGSGGGGAGPDAGPDAGPSGGEGEEKELALAGAAAKTWYAGSEFDAPRKADGKFEYGWHWNSPFRVKRDVPDLFRKEVERYVQ</sequence>
<evidence type="ECO:0000256" key="1">
    <source>
        <dbReference type="ARBA" id="ARBA00010044"/>
    </source>
</evidence>
<dbReference type="SUPFAM" id="SSF140990">
    <property type="entry name" value="FtsH protease domain-like"/>
    <property type="match status" value="1"/>
</dbReference>
<dbReference type="Gene3D" id="1.10.8.60">
    <property type="match status" value="1"/>
</dbReference>
<feature type="compositionally biased region" description="Low complexity" evidence="5">
    <location>
        <begin position="100"/>
        <end position="111"/>
    </location>
</feature>
<reference evidence="7 8" key="1">
    <citation type="submission" date="2016-10" db="EMBL/GenBank/DDBJ databases">
        <authorList>
            <person name="Cai Z."/>
        </authorList>
    </citation>
    <scope>NUCLEOTIDE SEQUENCE [LARGE SCALE GENOMIC DNA]</scope>
</reference>
<dbReference type="SMART" id="SM00382">
    <property type="entry name" value="AAA"/>
    <property type="match status" value="1"/>
</dbReference>
<dbReference type="Pfam" id="PF17862">
    <property type="entry name" value="AAA_lid_3"/>
    <property type="match status" value="1"/>
</dbReference>
<evidence type="ECO:0000256" key="4">
    <source>
        <dbReference type="ARBA" id="ARBA00022801"/>
    </source>
</evidence>
<protein>
    <recommendedName>
        <fullName evidence="6">AAA+ ATPase domain-containing protein</fullName>
    </recommendedName>
</protein>
<evidence type="ECO:0000259" key="6">
    <source>
        <dbReference type="SMART" id="SM00382"/>
    </source>
</evidence>
<dbReference type="GO" id="GO:0009507">
    <property type="term" value="C:chloroplast"/>
    <property type="evidence" value="ECO:0007669"/>
    <property type="project" value="TreeGrafter"/>
</dbReference>
<dbReference type="InterPro" id="IPR027417">
    <property type="entry name" value="P-loop_NTPase"/>
</dbReference>
<proteinExistence type="inferred from homology"/>
<feature type="region of interest" description="Disordered" evidence="5">
    <location>
        <begin position="69"/>
        <end position="111"/>
    </location>
</feature>
<dbReference type="InterPro" id="IPR041569">
    <property type="entry name" value="AAA_lid_3"/>
</dbReference>
<dbReference type="InterPro" id="IPR003959">
    <property type="entry name" value="ATPase_AAA_core"/>
</dbReference>
<feature type="compositionally biased region" description="Gly residues" evidence="5">
    <location>
        <begin position="1133"/>
        <end position="1149"/>
    </location>
</feature>
<dbReference type="Proteomes" id="UP000256970">
    <property type="component" value="Unassembled WGS sequence"/>
</dbReference>
<dbReference type="Pfam" id="PF00004">
    <property type="entry name" value="AAA"/>
    <property type="match status" value="1"/>
</dbReference>
<evidence type="ECO:0000313" key="7">
    <source>
        <dbReference type="EMBL" id="SZX67584.1"/>
    </source>
</evidence>
<comment type="similarity">
    <text evidence="2">In the N-terminal section; belongs to the AAA ATPase family.</text>
</comment>
<evidence type="ECO:0000256" key="3">
    <source>
        <dbReference type="ARBA" id="ARBA00022670"/>
    </source>
</evidence>
<dbReference type="InterPro" id="IPR003960">
    <property type="entry name" value="ATPase_AAA_CS"/>
</dbReference>
<dbReference type="InterPro" id="IPR037219">
    <property type="entry name" value="Peptidase_M41-like"/>
</dbReference>
<feature type="compositionally biased region" description="Low complexity" evidence="5">
    <location>
        <begin position="71"/>
        <end position="92"/>
    </location>
</feature>
<feature type="domain" description="AAA+ ATPase" evidence="6">
    <location>
        <begin position="630"/>
        <end position="794"/>
    </location>
</feature>
<dbReference type="PROSITE" id="PS00674">
    <property type="entry name" value="AAA"/>
    <property type="match status" value="1"/>
</dbReference>
<dbReference type="PANTHER" id="PTHR23076">
    <property type="entry name" value="METALLOPROTEASE M41 FTSH"/>
    <property type="match status" value="1"/>
</dbReference>
<feature type="region of interest" description="Disordered" evidence="5">
    <location>
        <begin position="144"/>
        <end position="182"/>
    </location>
</feature>
<keyword evidence="8" id="KW-1185">Reference proteome</keyword>
<dbReference type="InterPro" id="IPR000642">
    <property type="entry name" value="Peptidase_M41"/>
</dbReference>
<evidence type="ECO:0000256" key="5">
    <source>
        <dbReference type="SAM" id="MobiDB-lite"/>
    </source>
</evidence>
<dbReference type="SUPFAM" id="SSF52540">
    <property type="entry name" value="P-loop containing nucleoside triphosphate hydrolases"/>
    <property type="match status" value="1"/>
</dbReference>
<dbReference type="STRING" id="3088.A0A383VS63"/>
<feature type="region of interest" description="Disordered" evidence="5">
    <location>
        <begin position="1123"/>
        <end position="1167"/>
    </location>
</feature>
<evidence type="ECO:0000313" key="8">
    <source>
        <dbReference type="Proteomes" id="UP000256970"/>
    </source>
</evidence>
<dbReference type="InterPro" id="IPR003593">
    <property type="entry name" value="AAA+_ATPase"/>
</dbReference>
<dbReference type="GO" id="GO:0045037">
    <property type="term" value="P:protein import into chloroplast stroma"/>
    <property type="evidence" value="ECO:0007669"/>
    <property type="project" value="TreeGrafter"/>
</dbReference>
<dbReference type="Pfam" id="PF01434">
    <property type="entry name" value="Peptidase_M41"/>
    <property type="match status" value="1"/>
</dbReference>
<dbReference type="AlphaFoldDB" id="A0A383VS63"/>
<name>A0A383VS63_TETOB</name>
<keyword evidence="3" id="KW-0645">Protease</keyword>
<dbReference type="GO" id="GO:0005524">
    <property type="term" value="F:ATP binding"/>
    <property type="evidence" value="ECO:0007669"/>
    <property type="project" value="InterPro"/>
</dbReference>
<keyword evidence="4" id="KW-0378">Hydrolase</keyword>
<dbReference type="EMBL" id="FNXT01000804">
    <property type="protein sequence ID" value="SZX67584.1"/>
    <property type="molecule type" value="Genomic_DNA"/>
</dbReference>
<organism evidence="7 8">
    <name type="scientific">Tetradesmus obliquus</name>
    <name type="common">Green alga</name>
    <name type="synonym">Acutodesmus obliquus</name>
    <dbReference type="NCBI Taxonomy" id="3088"/>
    <lineage>
        <taxon>Eukaryota</taxon>
        <taxon>Viridiplantae</taxon>
        <taxon>Chlorophyta</taxon>
        <taxon>core chlorophytes</taxon>
        <taxon>Chlorophyceae</taxon>
        <taxon>CS clade</taxon>
        <taxon>Sphaeropleales</taxon>
        <taxon>Scenedesmaceae</taxon>
        <taxon>Tetradesmus</taxon>
    </lineage>
</organism>
<dbReference type="GO" id="GO:0006508">
    <property type="term" value="P:proteolysis"/>
    <property type="evidence" value="ECO:0007669"/>
    <property type="project" value="UniProtKB-KW"/>
</dbReference>
<dbReference type="PANTHER" id="PTHR23076:SF37">
    <property type="entry name" value="ATP-DEPENDENT ZINC METALLOPROTEASE FTSH 4, MITOCHONDRIAL"/>
    <property type="match status" value="1"/>
</dbReference>
<dbReference type="Gene3D" id="3.40.50.300">
    <property type="entry name" value="P-loop containing nucleotide triphosphate hydrolases"/>
    <property type="match status" value="2"/>
</dbReference>
<feature type="compositionally biased region" description="Low complexity" evidence="5">
    <location>
        <begin position="160"/>
        <end position="182"/>
    </location>
</feature>